<evidence type="ECO:0000256" key="1">
    <source>
        <dbReference type="SAM" id="MobiDB-lite"/>
    </source>
</evidence>
<organism evidence="2 3">
    <name type="scientific">Halorubrum ezzemoulense</name>
    <name type="common">Halorubrum chaoviator</name>
    <dbReference type="NCBI Taxonomy" id="337243"/>
    <lineage>
        <taxon>Archaea</taxon>
        <taxon>Methanobacteriati</taxon>
        <taxon>Methanobacteriota</taxon>
        <taxon>Stenosarchaea group</taxon>
        <taxon>Halobacteria</taxon>
        <taxon>Halobacteriales</taxon>
        <taxon>Haloferacaceae</taxon>
        <taxon>Halorubrum</taxon>
    </lineage>
</organism>
<dbReference type="RefSeq" id="WP_089308905.1">
    <property type="nucleotide sequence ID" value="NZ_FZNK01000008.1"/>
</dbReference>
<evidence type="ECO:0000313" key="2">
    <source>
        <dbReference type="EMBL" id="SNR65574.1"/>
    </source>
</evidence>
<proteinExistence type="predicted"/>
<dbReference type="AlphaFoldDB" id="A0A238Y4S4"/>
<feature type="region of interest" description="Disordered" evidence="1">
    <location>
        <begin position="395"/>
        <end position="414"/>
    </location>
</feature>
<reference evidence="3" key="1">
    <citation type="submission" date="2017-06" db="EMBL/GenBank/DDBJ databases">
        <authorList>
            <person name="Varghese N."/>
            <person name="Submissions S."/>
        </authorList>
    </citation>
    <scope>NUCLEOTIDE SEQUENCE [LARGE SCALE GENOMIC DNA]</scope>
    <source>
        <strain evidence="3">DSM 19316</strain>
    </source>
</reference>
<name>A0A238Y4S4_HALEZ</name>
<protein>
    <submittedName>
        <fullName evidence="2">Uncharacterized protein</fullName>
    </submittedName>
</protein>
<sequence length="414" mass="45699">MEALSMTEPEVLAATKEQLFSGPGEDSGYAVVDTQFSTDQWLNGVPIPQEVTETLAPFNHVRVGSGYPDLVGAGSIASDSFRGHHGHLDSPPLVVVEAKGHGSTGQVDTETGIVQTHDRLQEANLGFLAAPRSSISSETRALGRELNIGVLGVTEDQSVDVLEKPRVVGTQVGREASTIRFQAGPQRVADQSFHLNRPKNYLGYPFCVYHPELTENILEEYVVRDFRSARDGAAFLGLIEKQTDGSDVLSPLGEEVVRFGLQKHEQSLNSVLEEFKSWKGERTRLTQLASDWAYVARRVVFSFPATQMLVKHIQELQNNDQPPILPAVVEHLFDTSPTFAVEFFIRDTEEARSVVLTGDGDLITASLLEPHVYRSVVVYQFKQMLYHSGILAESGSDSGNLEPEESNWRLEQPI</sequence>
<gene>
    <name evidence="2" type="ORF">SAMN06266787_10835</name>
</gene>
<dbReference type="EMBL" id="FZNK01000008">
    <property type="protein sequence ID" value="SNR65574.1"/>
    <property type="molecule type" value="Genomic_DNA"/>
</dbReference>
<evidence type="ECO:0000313" key="3">
    <source>
        <dbReference type="Proteomes" id="UP000198297"/>
    </source>
</evidence>
<dbReference type="Proteomes" id="UP000198297">
    <property type="component" value="Unassembled WGS sequence"/>
</dbReference>
<accession>A0A238Y4S4</accession>